<feature type="region of interest" description="Disordered" evidence="1">
    <location>
        <begin position="156"/>
        <end position="178"/>
    </location>
</feature>
<evidence type="ECO:0000313" key="4">
    <source>
        <dbReference type="Proteomes" id="UP000228635"/>
    </source>
</evidence>
<accession>A0A2M6WIE9</accession>
<evidence type="ECO:0000256" key="2">
    <source>
        <dbReference type="SAM" id="SignalP"/>
    </source>
</evidence>
<keyword evidence="2" id="KW-0732">Signal</keyword>
<feature type="chain" id="PRO_5014708163" description="Peptidoglycan binding-like domain-containing protein" evidence="2">
    <location>
        <begin position="30"/>
        <end position="1226"/>
    </location>
</feature>
<dbReference type="Gene3D" id="1.10.101.10">
    <property type="entry name" value="PGBD-like superfamily/PGBD"/>
    <property type="match status" value="1"/>
</dbReference>
<dbReference type="InterPro" id="IPR036365">
    <property type="entry name" value="PGBD-like_sf"/>
</dbReference>
<dbReference type="Proteomes" id="UP000228635">
    <property type="component" value="Unassembled WGS sequence"/>
</dbReference>
<dbReference type="EMBL" id="PFBA01000015">
    <property type="protein sequence ID" value="PIT92536.1"/>
    <property type="molecule type" value="Genomic_DNA"/>
</dbReference>
<proteinExistence type="predicted"/>
<sequence length="1226" mass="125376">MSRKLTRKIATIGLAVVTVFSLSMPVANGQSVADLQAQITALLAQIQTLQSQLTNVGGGATGGVLSCNFTRNLTVGSRGADAKCLQQYLNGAGFQVAASGAGSPGNETEYFGSLTKAAAVAWQNANAANVLTPLGLSSGTGFWGSSSIAEYKRLAAATPPPPTTTPPGTPPPPAAVGSGLTVTLASDQPQNALFPKSSANVPFIKLLFTASADGAVTIDALKVERSGSANNAVFDGIIAIDNAGQRIGTSKTLNSNNTAILGDDFVIPAGQTHTIWIAGDAATDLSSYVGQLAMLNLVSVTTKGNTTVNGNFPIIGTTQHTANNSLSIGTATLTRGSLDPGVGLTKEVGTTGYIFSALKVTAGSAEKIRLDAVKFNQSGSAASGDLDNVVISVDGTSYPTTVSSDGKFYSAKIPNGIVIDKGLNKEVVLRGDIVSGSNRTVDFDLFRATDIQVHGLTFGYDIKSTASTTSADNDDDGEFQDSEPFWDAFEAYIGAGSINVSSSNAVPAGNVATNIPDLPLGAFSVDVRGENITVGSTKFHFNNAVGDGGSTDTADIKNITLADVNGVVIAGPADVSGSTVTFSDTITYPVGVNIYTLRGQLSTDYSANETITASTTPSSDWTTVKGTVTNQTITPAPSSAISGNTQTVKSGGLEISVSGVPVAQTIVGGNAFTFANYIFDATASGEDLRVTAMQLNLAFGEVNSSDDLTNCALFDGSTQINTGSDIVNPTNANTTGTDQNFTFTNPVTIAKGTVKTLALQCNTSATTTSTSANHTFTWGTDAGDADTTVTGLTSGQSITETYGSATTGQAITVANGGSFTVAKDDSTSSAANGWVLTSANTTGNTVNALRFTGTNEAVRVTQLGLTLGNTSSNTPQDIVKATLWDGTTQVGETIFNSDKATATLTGFVVPKDADKVLTIKVDTAAIGTSEAGRPGHHVTVEYSAASADGGGNATRGVGEASGSILYATPVGEANDTVSGGIMVFKSFPTIAKIGLTTNDLINGSDKSIYRFSVSAPSTGNGIGLYQFTFDVATSSSHATSPAYSVDQLQVYGFSDSAFSSPAYDNSGRLNSATMGVTGEGAVDDYKFFFDPVTTDGTKAAIQVPAGTTRYFELRGRVNNTYATSTLSVKLLGDSIHGPVSFGTPGDTWIGTGAGSYDFATQAAFVSSSTVLSAFANYGANPPAATSSFVWSGNSTTTSKAAHYDWTNGYRVSGLPSSGLNAESLTP</sequence>
<organism evidence="3 4">
    <name type="scientific">Candidatus Harrisonbacteria bacterium CG10_big_fil_rev_8_21_14_0_10_42_17</name>
    <dbReference type="NCBI Taxonomy" id="1974584"/>
    <lineage>
        <taxon>Bacteria</taxon>
        <taxon>Candidatus Harrisoniibacteriota</taxon>
    </lineage>
</organism>
<name>A0A2M6WIE9_9BACT</name>
<dbReference type="SUPFAM" id="SSF47090">
    <property type="entry name" value="PGBD-like"/>
    <property type="match status" value="1"/>
</dbReference>
<dbReference type="InterPro" id="IPR036366">
    <property type="entry name" value="PGBDSf"/>
</dbReference>
<evidence type="ECO:0008006" key="5">
    <source>
        <dbReference type="Google" id="ProtNLM"/>
    </source>
</evidence>
<evidence type="ECO:0000256" key="1">
    <source>
        <dbReference type="SAM" id="MobiDB-lite"/>
    </source>
</evidence>
<protein>
    <recommendedName>
        <fullName evidence="5">Peptidoglycan binding-like domain-containing protein</fullName>
    </recommendedName>
</protein>
<reference evidence="4" key="1">
    <citation type="submission" date="2017-09" db="EMBL/GenBank/DDBJ databases">
        <title>Depth-based differentiation of microbial function through sediment-hosted aquifers and enrichment of novel symbionts in the deep terrestrial subsurface.</title>
        <authorList>
            <person name="Probst A.J."/>
            <person name="Ladd B."/>
            <person name="Jarett J.K."/>
            <person name="Geller-Mcgrath D.E."/>
            <person name="Sieber C.M.K."/>
            <person name="Emerson J.B."/>
            <person name="Anantharaman K."/>
            <person name="Thomas B.C."/>
            <person name="Malmstrom R."/>
            <person name="Stieglmeier M."/>
            <person name="Klingl A."/>
            <person name="Woyke T."/>
            <person name="Ryan C.M."/>
            <person name="Banfield J.F."/>
        </authorList>
    </citation>
    <scope>NUCLEOTIDE SEQUENCE [LARGE SCALE GENOMIC DNA]</scope>
</reference>
<feature type="compositionally biased region" description="Pro residues" evidence="1">
    <location>
        <begin position="158"/>
        <end position="174"/>
    </location>
</feature>
<feature type="signal peptide" evidence="2">
    <location>
        <begin position="1"/>
        <end position="29"/>
    </location>
</feature>
<gene>
    <name evidence="3" type="ORF">COU08_01820</name>
</gene>
<dbReference type="AlphaFoldDB" id="A0A2M6WIE9"/>
<evidence type="ECO:0000313" key="3">
    <source>
        <dbReference type="EMBL" id="PIT92536.1"/>
    </source>
</evidence>
<comment type="caution">
    <text evidence="3">The sequence shown here is derived from an EMBL/GenBank/DDBJ whole genome shotgun (WGS) entry which is preliminary data.</text>
</comment>